<dbReference type="EC" id="4.2.1.96" evidence="4"/>
<accession>A0ABS0B6W0</accession>
<dbReference type="InterPro" id="IPR001533">
    <property type="entry name" value="Pterin_deHydtase"/>
</dbReference>
<sequence>MNDLVPLAQAHCTPRRGSEHRLSEARVRELLPQIPGWELAEDGHALTKTFQFKNYYETMAFVNALAFTAHREDHHPDLGVHYNRCVVRYSTHDVGGLSENDFICAAKAEELSS</sequence>
<dbReference type="SUPFAM" id="SSF55248">
    <property type="entry name" value="PCD-like"/>
    <property type="match status" value="1"/>
</dbReference>
<evidence type="ECO:0000256" key="4">
    <source>
        <dbReference type="HAMAP-Rule" id="MF_00434"/>
    </source>
</evidence>
<organism evidence="5 6">
    <name type="scientific">Lysobacter niastensis</name>
    <dbReference type="NCBI Taxonomy" id="380629"/>
    <lineage>
        <taxon>Bacteria</taxon>
        <taxon>Pseudomonadati</taxon>
        <taxon>Pseudomonadota</taxon>
        <taxon>Gammaproteobacteria</taxon>
        <taxon>Lysobacterales</taxon>
        <taxon>Lysobacteraceae</taxon>
        <taxon>Lysobacter</taxon>
    </lineage>
</organism>
<reference evidence="5 6" key="1">
    <citation type="submission" date="2020-11" db="EMBL/GenBank/DDBJ databases">
        <title>Draft Genome Sequence and Secondary Metabolite Biosynthetic Potential of the Lysobacter niastensis Type strain DSM 18481.</title>
        <authorList>
            <person name="Turrini P."/>
            <person name="Artuso I."/>
            <person name="Tescari M."/>
            <person name="Lugli G.A."/>
            <person name="Frangipani E."/>
            <person name="Ventura M."/>
            <person name="Visca P."/>
        </authorList>
    </citation>
    <scope>NUCLEOTIDE SEQUENCE [LARGE SCALE GENOMIC DNA]</scope>
    <source>
        <strain evidence="5 6">DSM 18481</strain>
    </source>
</reference>
<dbReference type="HAMAP" id="MF_00434">
    <property type="entry name" value="Pterin_4_alpha"/>
    <property type="match status" value="1"/>
</dbReference>
<proteinExistence type="inferred from homology"/>
<comment type="catalytic activity">
    <reaction evidence="1 4">
        <text>(4aS,6R)-4a-hydroxy-L-erythro-5,6,7,8-tetrahydrobiopterin = (6R)-L-erythro-6,7-dihydrobiopterin + H2O</text>
        <dbReference type="Rhea" id="RHEA:11920"/>
        <dbReference type="ChEBI" id="CHEBI:15377"/>
        <dbReference type="ChEBI" id="CHEBI:15642"/>
        <dbReference type="ChEBI" id="CHEBI:43120"/>
        <dbReference type="EC" id="4.2.1.96"/>
    </reaction>
</comment>
<gene>
    <name evidence="5" type="ORF">IU514_12060</name>
</gene>
<dbReference type="Proteomes" id="UP001429984">
    <property type="component" value="Unassembled WGS sequence"/>
</dbReference>
<dbReference type="CDD" id="cd00913">
    <property type="entry name" value="PCD_DCoH_subfamily_a"/>
    <property type="match status" value="1"/>
</dbReference>
<keyword evidence="6" id="KW-1185">Reference proteome</keyword>
<dbReference type="PANTHER" id="PTHR12599:SF0">
    <property type="entry name" value="PTERIN-4-ALPHA-CARBINOLAMINE DEHYDRATASE"/>
    <property type="match status" value="1"/>
</dbReference>
<keyword evidence="3 4" id="KW-0456">Lyase</keyword>
<evidence type="ECO:0000313" key="5">
    <source>
        <dbReference type="EMBL" id="MBF6024761.1"/>
    </source>
</evidence>
<evidence type="ECO:0000256" key="2">
    <source>
        <dbReference type="ARBA" id="ARBA00006472"/>
    </source>
</evidence>
<dbReference type="RefSeq" id="WP_194931357.1">
    <property type="nucleotide sequence ID" value="NZ_JADLZT010000006.1"/>
</dbReference>
<dbReference type="GO" id="GO:0008124">
    <property type="term" value="F:4-alpha-hydroxytetrahydrobiopterin dehydratase activity"/>
    <property type="evidence" value="ECO:0007669"/>
    <property type="project" value="UniProtKB-EC"/>
</dbReference>
<dbReference type="NCBIfam" id="NF002017">
    <property type="entry name" value="PRK00823.1-2"/>
    <property type="match status" value="1"/>
</dbReference>
<dbReference type="InterPro" id="IPR036428">
    <property type="entry name" value="PCD_sf"/>
</dbReference>
<dbReference type="EMBL" id="JADLZT010000006">
    <property type="protein sequence ID" value="MBF6024761.1"/>
    <property type="molecule type" value="Genomic_DNA"/>
</dbReference>
<evidence type="ECO:0000256" key="3">
    <source>
        <dbReference type="ARBA" id="ARBA00023239"/>
    </source>
</evidence>
<protein>
    <recommendedName>
        <fullName evidence="4">Putative pterin-4-alpha-carbinolamine dehydratase</fullName>
        <shortName evidence="4">PHS</shortName>
        <ecNumber evidence="4">4.2.1.96</ecNumber>
    </recommendedName>
    <alternativeName>
        <fullName evidence="4">4-alpha-hydroxy-tetrahydropterin dehydratase</fullName>
    </alternativeName>
    <alternativeName>
        <fullName evidence="4">Pterin carbinolamine dehydratase</fullName>
        <shortName evidence="4">PCD</shortName>
    </alternativeName>
</protein>
<evidence type="ECO:0000256" key="1">
    <source>
        <dbReference type="ARBA" id="ARBA00001554"/>
    </source>
</evidence>
<comment type="caution">
    <text evidence="5">The sequence shown here is derived from an EMBL/GenBank/DDBJ whole genome shotgun (WGS) entry which is preliminary data.</text>
</comment>
<name>A0ABS0B6W0_9GAMM</name>
<dbReference type="PANTHER" id="PTHR12599">
    <property type="entry name" value="PTERIN-4-ALPHA-CARBINOLAMINE DEHYDRATASE"/>
    <property type="match status" value="1"/>
</dbReference>
<dbReference type="NCBIfam" id="NF002019">
    <property type="entry name" value="PRK00823.1-4"/>
    <property type="match status" value="1"/>
</dbReference>
<evidence type="ECO:0000313" key="6">
    <source>
        <dbReference type="Proteomes" id="UP001429984"/>
    </source>
</evidence>
<comment type="similarity">
    <text evidence="2 4">Belongs to the pterin-4-alpha-carbinolamine dehydratase family.</text>
</comment>
<dbReference type="Gene3D" id="3.30.1360.20">
    <property type="entry name" value="Transcriptional coactivator/pterin dehydratase"/>
    <property type="match status" value="1"/>
</dbReference>
<dbReference type="Pfam" id="PF01329">
    <property type="entry name" value="Pterin_4a"/>
    <property type="match status" value="1"/>
</dbReference>